<organism evidence="6 7">
    <name type="scientific">Frankliniella occidentalis</name>
    <name type="common">Western flower thrips</name>
    <name type="synonym">Euthrips occidentalis</name>
    <dbReference type="NCBI Taxonomy" id="133901"/>
    <lineage>
        <taxon>Eukaryota</taxon>
        <taxon>Metazoa</taxon>
        <taxon>Ecdysozoa</taxon>
        <taxon>Arthropoda</taxon>
        <taxon>Hexapoda</taxon>
        <taxon>Insecta</taxon>
        <taxon>Pterygota</taxon>
        <taxon>Neoptera</taxon>
        <taxon>Paraneoptera</taxon>
        <taxon>Thysanoptera</taxon>
        <taxon>Terebrantia</taxon>
        <taxon>Thripoidea</taxon>
        <taxon>Thripidae</taxon>
        <taxon>Frankliniella</taxon>
    </lineage>
</organism>
<evidence type="ECO:0000256" key="1">
    <source>
        <dbReference type="ARBA" id="ARBA00004651"/>
    </source>
</evidence>
<keyword evidence="3" id="KW-0812">Transmembrane</keyword>
<sequence length="74" mass="7930">MGEATADEISNFREIVASSPVVVSAAGFWDIDRHSLSSIMATSVGYLIVLIQFRASPESVLKTLRNSTTTVDVA</sequence>
<comment type="subcellular location">
    <subcellularLocation>
        <location evidence="1">Cell membrane</location>
        <topology evidence="1">Multi-pass membrane protein</topology>
    </subcellularLocation>
</comment>
<evidence type="ECO:0000313" key="6">
    <source>
        <dbReference type="Proteomes" id="UP000504606"/>
    </source>
</evidence>
<evidence type="ECO:0000313" key="7">
    <source>
        <dbReference type="RefSeq" id="XP_052120626.1"/>
    </source>
</evidence>
<gene>
    <name evidence="7" type="primary">LOC113207414</name>
</gene>
<dbReference type="Proteomes" id="UP000504606">
    <property type="component" value="Unplaced"/>
</dbReference>
<keyword evidence="2" id="KW-1003">Cell membrane</keyword>
<dbReference type="GO" id="GO:0005886">
    <property type="term" value="C:plasma membrane"/>
    <property type="evidence" value="ECO:0007669"/>
    <property type="project" value="UniProtKB-SubCell"/>
</dbReference>
<evidence type="ECO:0000256" key="4">
    <source>
        <dbReference type="ARBA" id="ARBA00022989"/>
    </source>
</evidence>
<reference evidence="7" key="1">
    <citation type="submission" date="2025-08" db="UniProtKB">
        <authorList>
            <consortium name="RefSeq"/>
        </authorList>
    </citation>
    <scope>IDENTIFICATION</scope>
    <source>
        <tissue evidence="7">Whole organism</tissue>
    </source>
</reference>
<dbReference type="AlphaFoldDB" id="A0A9C6TQ89"/>
<dbReference type="RefSeq" id="XP_052120626.1">
    <property type="nucleotide sequence ID" value="XM_052264666.1"/>
</dbReference>
<dbReference type="Pfam" id="PF08395">
    <property type="entry name" value="7tm_7"/>
    <property type="match status" value="1"/>
</dbReference>
<keyword evidence="6" id="KW-1185">Reference proteome</keyword>
<dbReference type="OrthoDB" id="6366728at2759"/>
<dbReference type="KEGG" id="foc:113207414"/>
<evidence type="ECO:0000256" key="2">
    <source>
        <dbReference type="ARBA" id="ARBA00022475"/>
    </source>
</evidence>
<protein>
    <submittedName>
        <fullName evidence="7">Gustatory and odorant receptor 24-like</fullName>
    </submittedName>
</protein>
<evidence type="ECO:0000256" key="3">
    <source>
        <dbReference type="ARBA" id="ARBA00022692"/>
    </source>
</evidence>
<dbReference type="GO" id="GO:0050909">
    <property type="term" value="P:sensory perception of taste"/>
    <property type="evidence" value="ECO:0007669"/>
    <property type="project" value="InterPro"/>
</dbReference>
<name>A0A9C6TQ89_FRAOC</name>
<dbReference type="InterPro" id="IPR013604">
    <property type="entry name" value="7TM_chemorcpt"/>
</dbReference>
<evidence type="ECO:0000256" key="5">
    <source>
        <dbReference type="ARBA" id="ARBA00023136"/>
    </source>
</evidence>
<keyword evidence="5" id="KW-0472">Membrane</keyword>
<keyword evidence="4" id="KW-1133">Transmembrane helix</keyword>
<accession>A0A9C6TQ89</accession>
<dbReference type="GeneID" id="113207414"/>
<proteinExistence type="predicted"/>